<reference evidence="3" key="2">
    <citation type="journal article" date="2014" name="Science">
        <title>Comparative genomics reveals insights into avian genome evolution and adaptation.</title>
        <authorList>
            <consortium name="Avian Genome Consortium"/>
            <person name="Zhang G."/>
            <person name="Li C."/>
            <person name="Li Q."/>
            <person name="Li B."/>
            <person name="Larkin D.M."/>
            <person name="Lee C."/>
            <person name="Storz J.F."/>
            <person name="Antunes A."/>
            <person name="Greenwold M.J."/>
            <person name="Meredith R.W."/>
            <person name="Odeen A."/>
            <person name="Cui J."/>
            <person name="Zhou Q."/>
            <person name="Xu L."/>
            <person name="Pan H."/>
            <person name="Wang Z."/>
            <person name="Jin L."/>
            <person name="Zhang P."/>
            <person name="Hu H."/>
            <person name="Yang W."/>
            <person name="Hu J."/>
            <person name="Xiao J."/>
            <person name="Yang Z."/>
            <person name="Liu Y."/>
            <person name="Xie Q."/>
            <person name="Yu H."/>
            <person name="Lian J."/>
            <person name="Wen P."/>
            <person name="Zhang F."/>
            <person name="Li H."/>
            <person name="Zeng Y."/>
            <person name="Xiong Z."/>
            <person name="Liu S."/>
            <person name="Zhou L."/>
            <person name="Huang Z."/>
            <person name="An N."/>
            <person name="Wang J."/>
            <person name="Zheng Q."/>
            <person name="Xiong Y."/>
            <person name="Wang G."/>
            <person name="Wang B."/>
            <person name="Wang J."/>
            <person name="Fan Y."/>
            <person name="da Fonseca R.R."/>
            <person name="Alfaro-Nunez A."/>
            <person name="Schubert M."/>
            <person name="Orlando L."/>
            <person name="Mourier T."/>
            <person name="Howard J.T."/>
            <person name="Ganapathy G."/>
            <person name="Pfenning A."/>
            <person name="Whitney O."/>
            <person name="Rivas M.V."/>
            <person name="Hara E."/>
            <person name="Smith J."/>
            <person name="Farre M."/>
            <person name="Narayan J."/>
            <person name="Slavov G."/>
            <person name="Romanov M.N."/>
            <person name="Borges R."/>
            <person name="Machado J.P."/>
            <person name="Khan I."/>
            <person name="Springer M.S."/>
            <person name="Gatesy J."/>
            <person name="Hoffmann F.G."/>
            <person name="Opazo J.C."/>
            <person name="Hastad O."/>
            <person name="Sawyer R.H."/>
            <person name="Kim H."/>
            <person name="Kim K.W."/>
            <person name="Kim H.J."/>
            <person name="Cho S."/>
            <person name="Li N."/>
            <person name="Huang Y."/>
            <person name="Bruford M.W."/>
            <person name="Zhan X."/>
            <person name="Dixon A."/>
            <person name="Bertelsen M.F."/>
            <person name="Derryberry E."/>
            <person name="Warren W."/>
            <person name="Wilson R.K."/>
            <person name="Li S."/>
            <person name="Ray D.A."/>
            <person name="Green R.E."/>
            <person name="O'Brien S.J."/>
            <person name="Griffin D."/>
            <person name="Johnson W.E."/>
            <person name="Haussler D."/>
            <person name="Ryder O.A."/>
            <person name="Willerslev E."/>
            <person name="Graves G.R."/>
            <person name="Alstrom P."/>
            <person name="Fjeldsa J."/>
            <person name="Mindell D.P."/>
            <person name="Edwards S.V."/>
            <person name="Braun E.L."/>
            <person name="Rahbek C."/>
            <person name="Burt D.W."/>
            <person name="Houde P."/>
            <person name="Zhang Y."/>
            <person name="Yang H."/>
            <person name="Wang J."/>
            <person name="Jarvis E.D."/>
            <person name="Gilbert M.T."/>
            <person name="Wang J."/>
        </authorList>
    </citation>
    <scope>NUCLEOTIDE SEQUENCE [LARGE SCALE GENOMIC DNA]</scope>
</reference>
<accession>A0A093BH17</accession>
<evidence type="ECO:0000256" key="1">
    <source>
        <dbReference type="SAM" id="MobiDB-lite"/>
    </source>
</evidence>
<organism evidence="2 3">
    <name type="scientific">Chaetura pelagica</name>
    <name type="common">Chimney swift</name>
    <name type="synonym">Hirundo pelagica</name>
    <dbReference type="NCBI Taxonomy" id="8897"/>
    <lineage>
        <taxon>Eukaryota</taxon>
        <taxon>Metazoa</taxon>
        <taxon>Chordata</taxon>
        <taxon>Craniata</taxon>
        <taxon>Vertebrata</taxon>
        <taxon>Euteleostomi</taxon>
        <taxon>Archelosauria</taxon>
        <taxon>Archosauria</taxon>
        <taxon>Dinosauria</taxon>
        <taxon>Saurischia</taxon>
        <taxon>Theropoda</taxon>
        <taxon>Coelurosauria</taxon>
        <taxon>Aves</taxon>
        <taxon>Neognathae</taxon>
        <taxon>Neoaves</taxon>
        <taxon>Strisores</taxon>
        <taxon>Apodiformes</taxon>
        <taxon>Apodidae</taxon>
        <taxon>Apodinae</taxon>
        <taxon>Chaetura</taxon>
    </lineage>
</organism>
<evidence type="ECO:0000313" key="2">
    <source>
        <dbReference type="EMBL" id="KFU87668.1"/>
    </source>
</evidence>
<keyword evidence="3" id="KW-1185">Reference proteome</keyword>
<dbReference type="Proteomes" id="UP000031515">
    <property type="component" value="Unassembled WGS sequence"/>
</dbReference>
<sequence>RDDHQRHLPPLLLCPGALWGAAEGGGDSPHLRLPVHPSLHPLLLQHGCAGHLPATGAPQAHPSAHGAFCHLPADLLAVLRHGTRLPRLRLQHDLPAPPGHAALEPLQHVHPGARAPPCCGNTKAPGGPQGERSQTAVLGL</sequence>
<feature type="non-terminal residue" evidence="2">
    <location>
        <position position="1"/>
    </location>
</feature>
<evidence type="ECO:0000313" key="3">
    <source>
        <dbReference type="Proteomes" id="UP000031515"/>
    </source>
</evidence>
<dbReference type="EMBL" id="KN126216">
    <property type="protein sequence ID" value="KFU87668.1"/>
    <property type="molecule type" value="Genomic_DNA"/>
</dbReference>
<dbReference type="AlphaFoldDB" id="A0A093BH17"/>
<feature type="region of interest" description="Disordered" evidence="1">
    <location>
        <begin position="112"/>
        <end position="140"/>
    </location>
</feature>
<reference evidence="2 3" key="1">
    <citation type="submission" date="2013-08" db="EMBL/GenBank/DDBJ databases">
        <title>Genome evolution of avian class.</title>
        <authorList>
            <person name="Zhang G."/>
            <person name="Li C."/>
        </authorList>
    </citation>
    <scope>NUCLEOTIDE SEQUENCE [LARGE SCALE GENOMIC DNA]</scope>
    <source>
        <strain evidence="2">M959</strain>
    </source>
</reference>
<feature type="compositionally biased region" description="Polar residues" evidence="1">
    <location>
        <begin position="131"/>
        <end position="140"/>
    </location>
</feature>
<gene>
    <name evidence="2" type="ORF">M959_11526</name>
</gene>
<proteinExistence type="predicted"/>
<name>A0A093BH17_CHAPE</name>
<feature type="non-terminal residue" evidence="2">
    <location>
        <position position="140"/>
    </location>
</feature>
<protein>
    <submittedName>
        <fullName evidence="2">Uncharacterized protein</fullName>
    </submittedName>
</protein>